<reference evidence="1" key="1">
    <citation type="submission" date="2019-08" db="EMBL/GenBank/DDBJ databases">
        <authorList>
            <person name="Kucharzyk K."/>
            <person name="Murdoch R.W."/>
            <person name="Higgins S."/>
            <person name="Loffler F."/>
        </authorList>
    </citation>
    <scope>NUCLEOTIDE SEQUENCE</scope>
</reference>
<gene>
    <name evidence="1" type="ORF">SDC9_145850</name>
</gene>
<accession>A0A645EDC4</accession>
<dbReference type="EMBL" id="VSSQ01044801">
    <property type="protein sequence ID" value="MPM98662.1"/>
    <property type="molecule type" value="Genomic_DNA"/>
</dbReference>
<protein>
    <submittedName>
        <fullName evidence="1">Uncharacterized protein</fullName>
    </submittedName>
</protein>
<name>A0A645EDC4_9ZZZZ</name>
<evidence type="ECO:0000313" key="1">
    <source>
        <dbReference type="EMBL" id="MPM98662.1"/>
    </source>
</evidence>
<dbReference type="AlphaFoldDB" id="A0A645EDC4"/>
<comment type="caution">
    <text evidence="1">The sequence shown here is derived from an EMBL/GenBank/DDBJ whole genome shotgun (WGS) entry which is preliminary data.</text>
</comment>
<organism evidence="1">
    <name type="scientific">bioreactor metagenome</name>
    <dbReference type="NCBI Taxonomy" id="1076179"/>
    <lineage>
        <taxon>unclassified sequences</taxon>
        <taxon>metagenomes</taxon>
        <taxon>ecological metagenomes</taxon>
    </lineage>
</organism>
<dbReference type="AntiFam" id="ANF00095">
    <property type="entry name" value="Shadow ORF (opposite ABC transporters)"/>
</dbReference>
<sequence>MLGAAAVFAHHLHESDHAVIQHGHVVEEVEALKHHANLRTIGGYIIAALHNILLVKQDLTGGRNFQQVDTAEQRGLPGAGSADDARHIAFFYREVDIPQHDVFAKGFGEVLNL</sequence>
<proteinExistence type="predicted"/>